<evidence type="ECO:0000313" key="3">
    <source>
        <dbReference type="EnsemblMetazoa" id="MDOA011315-PB"/>
    </source>
</evidence>
<evidence type="ECO:0000313" key="4">
    <source>
        <dbReference type="Proteomes" id="UP001652621"/>
    </source>
</evidence>
<keyword evidence="4" id="KW-1185">Reference proteome</keyword>
<proteinExistence type="predicted"/>
<dbReference type="OrthoDB" id="297496at2759"/>
<dbReference type="GeneID" id="101890529"/>
<dbReference type="EnsemblMetazoa" id="MDOA011315-RB">
    <property type="protein sequence ID" value="MDOA011315-PB"/>
    <property type="gene ID" value="MDOA011315"/>
</dbReference>
<dbReference type="AlphaFoldDB" id="A0A1I8N414"/>
<dbReference type="eggNOG" id="ENOG502S797">
    <property type="taxonomic scope" value="Eukaryota"/>
</dbReference>
<evidence type="ECO:0000256" key="2">
    <source>
        <dbReference type="SAM" id="Phobius"/>
    </source>
</evidence>
<feature type="region of interest" description="Disordered" evidence="1">
    <location>
        <begin position="1"/>
        <end position="42"/>
    </location>
</feature>
<name>A0A1I8N414_MUSDO</name>
<dbReference type="VEuPathDB" id="VectorBase:MDOA011315"/>
<feature type="compositionally biased region" description="Low complexity" evidence="1">
    <location>
        <begin position="14"/>
        <end position="32"/>
    </location>
</feature>
<accession>A0A1I8N414</accession>
<dbReference type="Proteomes" id="UP001652621">
    <property type="component" value="Unplaced"/>
</dbReference>
<feature type="transmembrane region" description="Helical" evidence="2">
    <location>
        <begin position="108"/>
        <end position="129"/>
    </location>
</feature>
<protein>
    <submittedName>
        <fullName evidence="5">Uncharacterized protein LOC101890529</fullName>
    </submittedName>
</protein>
<dbReference type="Gene3D" id="1.10.287.70">
    <property type="match status" value="1"/>
</dbReference>
<evidence type="ECO:0000313" key="5">
    <source>
        <dbReference type="RefSeq" id="XP_011290890.1"/>
    </source>
</evidence>
<keyword evidence="2" id="KW-1133">Transmembrane helix</keyword>
<reference evidence="5" key="2">
    <citation type="submission" date="2025-04" db="UniProtKB">
        <authorList>
            <consortium name="RefSeq"/>
        </authorList>
    </citation>
    <scope>IDENTIFICATION</scope>
    <source>
        <strain evidence="5">Aabys</strain>
    </source>
</reference>
<organism evidence="3">
    <name type="scientific">Musca domestica</name>
    <name type="common">House fly</name>
    <dbReference type="NCBI Taxonomy" id="7370"/>
    <lineage>
        <taxon>Eukaryota</taxon>
        <taxon>Metazoa</taxon>
        <taxon>Ecdysozoa</taxon>
        <taxon>Arthropoda</taxon>
        <taxon>Hexapoda</taxon>
        <taxon>Insecta</taxon>
        <taxon>Pterygota</taxon>
        <taxon>Neoptera</taxon>
        <taxon>Endopterygota</taxon>
        <taxon>Diptera</taxon>
        <taxon>Brachycera</taxon>
        <taxon>Muscomorpha</taxon>
        <taxon>Muscoidea</taxon>
        <taxon>Muscidae</taxon>
        <taxon>Musca</taxon>
    </lineage>
</organism>
<dbReference type="KEGG" id="mde:101890529"/>
<dbReference type="RefSeq" id="XP_011290890.1">
    <property type="nucleotide sequence ID" value="XM_011292588.2"/>
</dbReference>
<dbReference type="VEuPathDB" id="VectorBase:MDOMA2_004849"/>
<sequence>MSQSSSPPPPAPPSRFANRPPRILIRNPPNSNGSAMGSMPPTAQTGTYGTASVAGAPYWPPYANPFAAGNFMAKGFEGFVDFTKSGMSFGEKFTFSMYNKLSKWSKKWFTHIFLLTVVALYTVGGALLFKAVESRQEELAHINTHEEQKQLFNAMRRLAEDHETRKSQRV</sequence>
<keyword evidence="2" id="KW-0472">Membrane</keyword>
<gene>
    <name evidence="3" type="primary">101890529</name>
    <name evidence="5" type="synonym">LOC101890529</name>
</gene>
<feature type="compositionally biased region" description="Pro residues" evidence="1">
    <location>
        <begin position="1"/>
        <end position="13"/>
    </location>
</feature>
<reference evidence="3" key="1">
    <citation type="submission" date="2020-05" db="UniProtKB">
        <authorList>
            <consortium name="EnsemblMetazoa"/>
        </authorList>
    </citation>
    <scope>IDENTIFICATION</scope>
    <source>
        <strain evidence="3">Aabys</strain>
    </source>
</reference>
<evidence type="ECO:0000256" key="1">
    <source>
        <dbReference type="SAM" id="MobiDB-lite"/>
    </source>
</evidence>
<keyword evidence="2" id="KW-0812">Transmembrane</keyword>